<gene>
    <name evidence="5" type="ORF">SmJEL517_g03491</name>
</gene>
<keyword evidence="2 3" id="KW-0456">Lyase</keyword>
<accession>A0A507C2M9</accession>
<name>A0A507C2M9_9FUNG</name>
<dbReference type="AlphaFoldDB" id="A0A507C2M9"/>
<dbReference type="Proteomes" id="UP000319731">
    <property type="component" value="Unassembled WGS sequence"/>
</dbReference>
<dbReference type="GO" id="GO:0016787">
    <property type="term" value="F:hydrolase activity"/>
    <property type="evidence" value="ECO:0007669"/>
    <property type="project" value="InterPro"/>
</dbReference>
<dbReference type="PANTHER" id="PTHR21240:SF28">
    <property type="entry name" value="ISO-OROTATE DECARBOXYLASE (EUROFUNG)"/>
    <property type="match status" value="1"/>
</dbReference>
<dbReference type="EMBL" id="QEAO01000018">
    <property type="protein sequence ID" value="TPX33681.1"/>
    <property type="molecule type" value="Genomic_DNA"/>
</dbReference>
<comment type="similarity">
    <text evidence="3">Belongs to the metallo-dependent hydrolases superfamily.</text>
</comment>
<protein>
    <submittedName>
        <fullName evidence="5">Aminocarboxymuconate-semialdehyde decarboxylase</fullName>
    </submittedName>
</protein>
<dbReference type="InterPro" id="IPR032465">
    <property type="entry name" value="ACMSD"/>
</dbReference>
<dbReference type="OrthoDB" id="191270at2759"/>
<evidence type="ECO:0000313" key="5">
    <source>
        <dbReference type="EMBL" id="TPX33681.1"/>
    </source>
</evidence>
<evidence type="ECO:0000256" key="3">
    <source>
        <dbReference type="RuleBase" id="RU366045"/>
    </source>
</evidence>
<reference evidence="5 6" key="1">
    <citation type="journal article" date="2019" name="Sci. Rep.">
        <title>Comparative genomics of chytrid fungi reveal insights into the obligate biotrophic and pathogenic lifestyle of Synchytrium endobioticum.</title>
        <authorList>
            <person name="van de Vossenberg B.T.L.H."/>
            <person name="Warris S."/>
            <person name="Nguyen H.D.T."/>
            <person name="van Gent-Pelzer M.P.E."/>
            <person name="Joly D.L."/>
            <person name="van de Geest H.C."/>
            <person name="Bonants P.J.M."/>
            <person name="Smith D.S."/>
            <person name="Levesque C.A."/>
            <person name="van der Lee T.A.J."/>
        </authorList>
    </citation>
    <scope>NUCLEOTIDE SEQUENCE [LARGE SCALE GENOMIC DNA]</scope>
    <source>
        <strain evidence="5 6">JEL517</strain>
    </source>
</reference>
<dbReference type="PANTHER" id="PTHR21240">
    <property type="entry name" value="2-AMINO-3-CARBOXYLMUCONATE-6-SEMIALDEHYDE DECARBOXYLASE"/>
    <property type="match status" value="1"/>
</dbReference>
<organism evidence="5 6">
    <name type="scientific">Synchytrium microbalum</name>
    <dbReference type="NCBI Taxonomy" id="1806994"/>
    <lineage>
        <taxon>Eukaryota</taxon>
        <taxon>Fungi</taxon>
        <taxon>Fungi incertae sedis</taxon>
        <taxon>Chytridiomycota</taxon>
        <taxon>Chytridiomycota incertae sedis</taxon>
        <taxon>Chytridiomycetes</taxon>
        <taxon>Synchytriales</taxon>
        <taxon>Synchytriaceae</taxon>
        <taxon>Synchytrium</taxon>
    </lineage>
</organism>
<dbReference type="GO" id="GO:0005829">
    <property type="term" value="C:cytosol"/>
    <property type="evidence" value="ECO:0007669"/>
    <property type="project" value="TreeGrafter"/>
</dbReference>
<dbReference type="GO" id="GO:0019748">
    <property type="term" value="P:secondary metabolic process"/>
    <property type="evidence" value="ECO:0007669"/>
    <property type="project" value="TreeGrafter"/>
</dbReference>
<sequence length="357" mass="39036">MAAAGLRTAIVDIHTHVYLPRYMDLLRQRSTVPRAFKNEKGEERLLILPSEDVDLSTRFGRPIGPEYYDINVKLDFMKRHGISKSIISIANPWLDFLPPTTSTPLATSLNNDLQHLCTSNPSLYAFGILPTTVPSMVAEIHRIATLSRLKGVIISTLGAGNGLDDDAMDPVWGALEEKGLTAFVHPHYGVGDAAFGGRANGHVMGLALGFPFETTVAVSRLILAGVFDRYEKLKLLLAHSGGTLPFLAGRLDSCVAHDPVVKTRLKHPPSRYLRKLYYDAVVYHPSGVAATVDFLGGCENMMFGTDNPFFPPLNESPSTTRWESVDTNLSAISSALGDVKEQEMVLGGNAMRIFDLE</sequence>
<dbReference type="GeneID" id="42004716"/>
<evidence type="ECO:0000256" key="2">
    <source>
        <dbReference type="ARBA" id="ARBA00023239"/>
    </source>
</evidence>
<dbReference type="Gene3D" id="3.20.20.140">
    <property type="entry name" value="Metal-dependent hydrolases"/>
    <property type="match status" value="1"/>
</dbReference>
<dbReference type="RefSeq" id="XP_031024598.1">
    <property type="nucleotide sequence ID" value="XM_031169419.1"/>
</dbReference>
<comment type="caution">
    <text evidence="5">The sequence shown here is derived from an EMBL/GenBank/DDBJ whole genome shotgun (WGS) entry which is preliminary data.</text>
</comment>
<keyword evidence="6" id="KW-1185">Reference proteome</keyword>
<dbReference type="InterPro" id="IPR006680">
    <property type="entry name" value="Amidohydro-rel"/>
</dbReference>
<dbReference type="SUPFAM" id="SSF51556">
    <property type="entry name" value="Metallo-dependent hydrolases"/>
    <property type="match status" value="1"/>
</dbReference>
<dbReference type="Pfam" id="PF04909">
    <property type="entry name" value="Amidohydro_2"/>
    <property type="match status" value="1"/>
</dbReference>
<keyword evidence="1 3" id="KW-0210">Decarboxylase</keyword>
<dbReference type="InterPro" id="IPR032466">
    <property type="entry name" value="Metal_Hydrolase"/>
</dbReference>
<evidence type="ECO:0000256" key="1">
    <source>
        <dbReference type="ARBA" id="ARBA00022793"/>
    </source>
</evidence>
<feature type="domain" description="Amidohydrolase-related" evidence="4">
    <location>
        <begin position="101"/>
        <end position="356"/>
    </location>
</feature>
<dbReference type="STRING" id="1806994.A0A507C2M9"/>
<proteinExistence type="inferred from homology"/>
<dbReference type="GO" id="GO:0016831">
    <property type="term" value="F:carboxy-lyase activity"/>
    <property type="evidence" value="ECO:0007669"/>
    <property type="project" value="UniProtKB-KW"/>
</dbReference>
<evidence type="ECO:0000259" key="4">
    <source>
        <dbReference type="Pfam" id="PF04909"/>
    </source>
</evidence>
<evidence type="ECO:0000313" key="6">
    <source>
        <dbReference type="Proteomes" id="UP000319731"/>
    </source>
</evidence>